<gene>
    <name evidence="3" type="ORF">SAMN04490220_0071</name>
</gene>
<dbReference type="InterPro" id="IPR036409">
    <property type="entry name" value="Aldolase_II/adducin_N_sf"/>
</dbReference>
<evidence type="ECO:0000259" key="2">
    <source>
        <dbReference type="SMART" id="SM01007"/>
    </source>
</evidence>
<accession>A0A1H4IJ02</accession>
<dbReference type="SUPFAM" id="SSF53639">
    <property type="entry name" value="AraD/HMP-PK domain-like"/>
    <property type="match status" value="1"/>
</dbReference>
<proteinExistence type="inferred from homology"/>
<dbReference type="EMBL" id="FNTL01000002">
    <property type="protein sequence ID" value="SEB34027.1"/>
    <property type="molecule type" value="Genomic_DNA"/>
</dbReference>
<dbReference type="InterPro" id="IPR001303">
    <property type="entry name" value="Aldolase_II/adducin_N"/>
</dbReference>
<dbReference type="InterPro" id="IPR051017">
    <property type="entry name" value="Aldolase-II_Adducin_sf"/>
</dbReference>
<protein>
    <submittedName>
        <fullName evidence="3">Ribulose-5-phosphate 4-epimerase/Fuculose-1-phosphate aldolase</fullName>
    </submittedName>
</protein>
<dbReference type="Gene3D" id="3.40.225.10">
    <property type="entry name" value="Class II aldolase/adducin N-terminal domain"/>
    <property type="match status" value="1"/>
</dbReference>
<reference evidence="4" key="1">
    <citation type="submission" date="2016-10" db="EMBL/GenBank/DDBJ databases">
        <authorList>
            <person name="Varghese N."/>
        </authorList>
    </citation>
    <scope>NUCLEOTIDE SEQUENCE [LARGE SCALE GENOMIC DNA]</scope>
    <source>
        <strain evidence="4">DSM 44719</strain>
    </source>
</reference>
<dbReference type="Pfam" id="PF00596">
    <property type="entry name" value="Aldolase_II"/>
    <property type="match status" value="1"/>
</dbReference>
<dbReference type="AlphaFoldDB" id="A0A1H4IJ02"/>
<evidence type="ECO:0000256" key="1">
    <source>
        <dbReference type="ARBA" id="ARBA00037961"/>
    </source>
</evidence>
<dbReference type="PANTHER" id="PTHR10672:SF3">
    <property type="entry name" value="PROTEIN HU-LI TAI SHAO"/>
    <property type="match status" value="1"/>
</dbReference>
<sequence>MTNEPQAPEADVALLDLGELPERENSYEAERQHRKQQLAAAFRIFAKFGFDEGIAGHITARDPEFADHFWVNPFAVHFSRIKVSDLLLLDGEGKIVEGKLRTNKAAFSIHSTIHEARPDVVAVAHAHTLHGRAWSTLSKKLDPIIQESCAFYNDHVLFDEYKGLVLERDEGERIAALLGKNKAAILRHHGLLTTGGSVEEAAWWFIAMERACQMQLMAEAAGTPRIMSDEEAEMAHRQFGNANMARHSFRILADQIFENEPEVLN</sequence>
<dbReference type="FunFam" id="3.40.225.10:FF:000009">
    <property type="entry name" value="Class II aldolase/adducin N-terminal"/>
    <property type="match status" value="1"/>
</dbReference>
<dbReference type="Proteomes" id="UP000183407">
    <property type="component" value="Unassembled WGS sequence"/>
</dbReference>
<evidence type="ECO:0000313" key="4">
    <source>
        <dbReference type="Proteomes" id="UP000183407"/>
    </source>
</evidence>
<dbReference type="GO" id="GO:0005856">
    <property type="term" value="C:cytoskeleton"/>
    <property type="evidence" value="ECO:0007669"/>
    <property type="project" value="TreeGrafter"/>
</dbReference>
<feature type="domain" description="Class II aldolase/adducin N-terminal" evidence="2">
    <location>
        <begin position="36"/>
        <end position="216"/>
    </location>
</feature>
<dbReference type="NCBIfam" id="NF004855">
    <property type="entry name" value="PRK06208.1"/>
    <property type="match status" value="1"/>
</dbReference>
<dbReference type="PANTHER" id="PTHR10672">
    <property type="entry name" value="ADDUCIN"/>
    <property type="match status" value="1"/>
</dbReference>
<comment type="similarity">
    <text evidence="1">Belongs to the aldolase class II family.</text>
</comment>
<dbReference type="SMART" id="SM01007">
    <property type="entry name" value="Aldolase_II"/>
    <property type="match status" value="1"/>
</dbReference>
<dbReference type="GO" id="GO:0051015">
    <property type="term" value="F:actin filament binding"/>
    <property type="evidence" value="ECO:0007669"/>
    <property type="project" value="TreeGrafter"/>
</dbReference>
<name>A0A1H4IJ02_RHOJO</name>
<evidence type="ECO:0000313" key="3">
    <source>
        <dbReference type="EMBL" id="SEB34027.1"/>
    </source>
</evidence>
<organism evidence="3 4">
    <name type="scientific">Rhodococcus jostii</name>
    <dbReference type="NCBI Taxonomy" id="132919"/>
    <lineage>
        <taxon>Bacteria</taxon>
        <taxon>Bacillati</taxon>
        <taxon>Actinomycetota</taxon>
        <taxon>Actinomycetes</taxon>
        <taxon>Mycobacteriales</taxon>
        <taxon>Nocardiaceae</taxon>
        <taxon>Rhodococcus</taxon>
    </lineage>
</organism>